<evidence type="ECO:0008006" key="7">
    <source>
        <dbReference type="Google" id="ProtNLM"/>
    </source>
</evidence>
<dbReference type="Pfam" id="PF13379">
    <property type="entry name" value="NMT1_2"/>
    <property type="match status" value="1"/>
</dbReference>
<evidence type="ECO:0000256" key="3">
    <source>
        <dbReference type="ARBA" id="ARBA00022475"/>
    </source>
</evidence>
<dbReference type="GO" id="GO:0042626">
    <property type="term" value="F:ATPase-coupled transmembrane transporter activity"/>
    <property type="evidence" value="ECO:0007669"/>
    <property type="project" value="InterPro"/>
</dbReference>
<comment type="subcellular location">
    <subcellularLocation>
        <location evidence="1">Endomembrane system</location>
    </subcellularLocation>
</comment>
<dbReference type="SUPFAM" id="SSF53850">
    <property type="entry name" value="Periplasmic binding protein-like II"/>
    <property type="match status" value="1"/>
</dbReference>
<keyword evidence="3" id="KW-1003">Cell membrane</keyword>
<dbReference type="InterPro" id="IPR010067">
    <property type="entry name" value="ABC_SsuA_sub-bd"/>
</dbReference>
<dbReference type="GO" id="GO:0012505">
    <property type="term" value="C:endomembrane system"/>
    <property type="evidence" value="ECO:0007669"/>
    <property type="project" value="UniProtKB-SubCell"/>
</dbReference>
<evidence type="ECO:0000256" key="2">
    <source>
        <dbReference type="ARBA" id="ARBA00022448"/>
    </source>
</evidence>
<dbReference type="NCBIfam" id="TIGR01728">
    <property type="entry name" value="SsuA_fam"/>
    <property type="match status" value="1"/>
</dbReference>
<keyword evidence="4" id="KW-0997">Cell inner membrane</keyword>
<accession>A0A7G9YMZ5</accession>
<dbReference type="AlphaFoldDB" id="A0A7G9YMZ5"/>
<organism evidence="6">
    <name type="scientific">Candidatus Methanogaster sp. ANME-2c ERB4</name>
    <dbReference type="NCBI Taxonomy" id="2759911"/>
    <lineage>
        <taxon>Archaea</taxon>
        <taxon>Methanobacteriati</taxon>
        <taxon>Methanobacteriota</taxon>
        <taxon>Stenosarchaea group</taxon>
        <taxon>Methanomicrobia</taxon>
        <taxon>Methanosarcinales</taxon>
        <taxon>ANME-2 cluster</taxon>
        <taxon>Candidatus Methanogasteraceae</taxon>
        <taxon>Candidatus Methanogaster</taxon>
    </lineage>
</organism>
<evidence type="ECO:0000313" key="6">
    <source>
        <dbReference type="EMBL" id="QNO49379.1"/>
    </source>
</evidence>
<evidence type="ECO:0000256" key="5">
    <source>
        <dbReference type="ARBA" id="ARBA00023136"/>
    </source>
</evidence>
<keyword evidence="5" id="KW-0472">Membrane</keyword>
<dbReference type="EMBL" id="MT631378">
    <property type="protein sequence ID" value="QNO49379.1"/>
    <property type="molecule type" value="Genomic_DNA"/>
</dbReference>
<dbReference type="CDD" id="cd13553">
    <property type="entry name" value="PBP2_NrtA_CpmA_like"/>
    <property type="match status" value="1"/>
</dbReference>
<dbReference type="GO" id="GO:0016020">
    <property type="term" value="C:membrane"/>
    <property type="evidence" value="ECO:0007669"/>
    <property type="project" value="InterPro"/>
</dbReference>
<dbReference type="PANTHER" id="PTHR30024">
    <property type="entry name" value="ALIPHATIC SULFONATES-BINDING PROTEIN-RELATED"/>
    <property type="match status" value="1"/>
</dbReference>
<dbReference type="PANTHER" id="PTHR30024:SF42">
    <property type="entry name" value="ALIPHATIC SULFONATES-BINDING PROTEIN-RELATED"/>
    <property type="match status" value="1"/>
</dbReference>
<sequence length="331" mass="36296">MKKTIVILTVLLLATFSGCVESPEEDGAEEATMTHLRIGYQPSTHQIAHMVAMDKGWWEEDLAEFGITKVSDSEFPSGPPEMAAMMGGHLDIAYVGAAPPITAIAQGLDAKIVAAVQTQGSDLVLRPDINYTSPSDLRGLTIATFPPGSIQDTVFRKFLMDNNVSTDDVVIKEMGPGDAMTAIAAEAVDGVFLPHPGPAVIEIEGNGRSVVSSGEMWQDHACCCLLVSGELIRKHPEMVKQIIRTHINATEYLKENQNESAEIFARKTGYDIDKVQHSFETWDGEWISDPYLEIGSTLKFAKVHYDLGNIDTILTEEDLFDTRFYDEVTGE</sequence>
<gene>
    <name evidence="6" type="ORF">ICHGDBFH_00034</name>
</gene>
<evidence type="ECO:0000256" key="4">
    <source>
        <dbReference type="ARBA" id="ARBA00022519"/>
    </source>
</evidence>
<proteinExistence type="predicted"/>
<dbReference type="PROSITE" id="PS51257">
    <property type="entry name" value="PROKAR_LIPOPROTEIN"/>
    <property type="match status" value="1"/>
</dbReference>
<name>A0A7G9YMZ5_9EURY</name>
<reference evidence="6" key="1">
    <citation type="submission" date="2020-06" db="EMBL/GenBank/DDBJ databases">
        <title>Unique genomic features of the anaerobic methanotrophic archaea.</title>
        <authorList>
            <person name="Chadwick G.L."/>
            <person name="Skennerton C.T."/>
            <person name="Laso-Perez R."/>
            <person name="Leu A.O."/>
            <person name="Speth D.R."/>
            <person name="Yu H."/>
            <person name="Morgan-Lang C."/>
            <person name="Hatzenpichler R."/>
            <person name="Goudeau D."/>
            <person name="Malmstrom R."/>
            <person name="Brazelton W.J."/>
            <person name="Woyke T."/>
            <person name="Hallam S.J."/>
            <person name="Tyson G.W."/>
            <person name="Wegener G."/>
            <person name="Boetius A."/>
            <person name="Orphan V."/>
        </authorList>
    </citation>
    <scope>NUCLEOTIDE SEQUENCE</scope>
</reference>
<protein>
    <recommendedName>
        <fullName evidence="7">Sulfonate ABC transporter substrate-binding protein</fullName>
    </recommendedName>
</protein>
<keyword evidence="2" id="KW-0813">Transport</keyword>
<dbReference type="Gene3D" id="3.40.190.10">
    <property type="entry name" value="Periplasmic binding protein-like II"/>
    <property type="match status" value="2"/>
</dbReference>
<dbReference type="InterPro" id="IPR044527">
    <property type="entry name" value="NrtA/CpmA_ABC-bd_dom"/>
</dbReference>
<evidence type="ECO:0000256" key="1">
    <source>
        <dbReference type="ARBA" id="ARBA00004308"/>
    </source>
</evidence>